<dbReference type="InterPro" id="IPR033120">
    <property type="entry name" value="HOTDOG_ACOT"/>
</dbReference>
<dbReference type="PROSITE" id="PS51770">
    <property type="entry name" value="HOTDOG_ACOT"/>
    <property type="match status" value="1"/>
</dbReference>
<proteinExistence type="inferred from homology"/>
<sequence>MTLPKFSLLANKLAQIRAKQLALNFKEDQLKPLILSDSKINQLVPNFFTNQNNFELYELKDEYKTIPNSQNFNSTSNAFTQLKIPIGQNQKLRTQFTKLQTKYARIGRLLEVLDLQVGFVGYKHSYADFSNRLITIATLGVYDFLFYKQEFDYNKDIIMNSYVSYVGKSSIEINSDLFQDNQLAATVSFVMVSRNAEKYDQSQPVPQLLDEQHPDIKESCFIRKQLGILNQQRRIQESKLQQEPPNQNESRYLHDMMKKRDDSLFISQTKLDKNIMMHTQDRNLHGKAFGGHIMKEIIELGWLVGYKHALGNDVFIIHIFDVTFLAPVAIGSIINQSGKICYVEDDIMIIQVQVDVHNYKDSKVTILKTSEVYLAMKSSIPIKQVQPQTYEEAMLFLHGKRMMEKLKYD</sequence>
<evidence type="ECO:0000256" key="2">
    <source>
        <dbReference type="ARBA" id="ARBA00022801"/>
    </source>
</evidence>
<keyword evidence="6" id="KW-1185">Reference proteome</keyword>
<dbReference type="GO" id="GO:0047617">
    <property type="term" value="F:fatty acyl-CoA hydrolase activity"/>
    <property type="evidence" value="ECO:0007669"/>
    <property type="project" value="TreeGrafter"/>
</dbReference>
<dbReference type="PANTHER" id="PTHR12655">
    <property type="entry name" value="ACYL-COA THIOESTERASE"/>
    <property type="match status" value="1"/>
</dbReference>
<evidence type="ECO:0000256" key="1">
    <source>
        <dbReference type="ARBA" id="ARBA00010458"/>
    </source>
</evidence>
<dbReference type="GO" id="GO:0006637">
    <property type="term" value="P:acyl-CoA metabolic process"/>
    <property type="evidence" value="ECO:0007669"/>
    <property type="project" value="TreeGrafter"/>
</dbReference>
<evidence type="ECO:0000259" key="4">
    <source>
        <dbReference type="PROSITE" id="PS51770"/>
    </source>
</evidence>
<accession>A0A8S1PD09</accession>
<comment type="similarity">
    <text evidence="1">Belongs to the acyl coenzyme A hydrolase family.</text>
</comment>
<keyword evidence="3" id="KW-0809">Transit peptide</keyword>
<protein>
    <recommendedName>
        <fullName evidence="4">HotDog ACOT-type domain-containing protein</fullName>
    </recommendedName>
</protein>
<gene>
    <name evidence="5" type="ORF">PPRIM_AZ9-3.1.T1130035</name>
</gene>
<dbReference type="PANTHER" id="PTHR12655:SF0">
    <property type="entry name" value="ACYL-COENZYME A THIOESTERASE 9, MITOCHONDRIAL"/>
    <property type="match status" value="1"/>
</dbReference>
<dbReference type="AlphaFoldDB" id="A0A8S1PD09"/>
<comment type="caution">
    <text evidence="5">The sequence shown here is derived from an EMBL/GenBank/DDBJ whole genome shotgun (WGS) entry which is preliminary data.</text>
</comment>
<evidence type="ECO:0000256" key="3">
    <source>
        <dbReference type="ARBA" id="ARBA00022946"/>
    </source>
</evidence>
<dbReference type="EMBL" id="CAJJDM010000116">
    <property type="protein sequence ID" value="CAD8100661.1"/>
    <property type="molecule type" value="Genomic_DNA"/>
</dbReference>
<reference evidence="5" key="1">
    <citation type="submission" date="2021-01" db="EMBL/GenBank/DDBJ databases">
        <authorList>
            <consortium name="Genoscope - CEA"/>
            <person name="William W."/>
        </authorList>
    </citation>
    <scope>NUCLEOTIDE SEQUENCE</scope>
</reference>
<feature type="domain" description="HotDog ACOT-type" evidence="4">
    <location>
        <begin position="267"/>
        <end position="382"/>
    </location>
</feature>
<evidence type="ECO:0000313" key="6">
    <source>
        <dbReference type="Proteomes" id="UP000688137"/>
    </source>
</evidence>
<name>A0A8S1PD09_PARPR</name>
<dbReference type="OMA" id="YVEDDIM"/>
<dbReference type="Proteomes" id="UP000688137">
    <property type="component" value="Unassembled WGS sequence"/>
</dbReference>
<keyword evidence="2" id="KW-0378">Hydrolase</keyword>
<organism evidence="5 6">
    <name type="scientific">Paramecium primaurelia</name>
    <dbReference type="NCBI Taxonomy" id="5886"/>
    <lineage>
        <taxon>Eukaryota</taxon>
        <taxon>Sar</taxon>
        <taxon>Alveolata</taxon>
        <taxon>Ciliophora</taxon>
        <taxon>Intramacronucleata</taxon>
        <taxon>Oligohymenophorea</taxon>
        <taxon>Peniculida</taxon>
        <taxon>Parameciidae</taxon>
        <taxon>Paramecium</taxon>
    </lineage>
</organism>
<evidence type="ECO:0000313" key="5">
    <source>
        <dbReference type="EMBL" id="CAD8100661.1"/>
    </source>
</evidence>